<feature type="compositionally biased region" description="Basic and acidic residues" evidence="1">
    <location>
        <begin position="445"/>
        <end position="460"/>
    </location>
</feature>
<feature type="region of interest" description="Disordered" evidence="1">
    <location>
        <begin position="445"/>
        <end position="475"/>
    </location>
</feature>
<dbReference type="InterPro" id="IPR035412">
    <property type="entry name" value="Terminase_L_N"/>
</dbReference>
<dbReference type="InterPro" id="IPR006437">
    <property type="entry name" value="Phage_terminase_lsu"/>
</dbReference>
<accession>A0A6B7SED2</accession>
<feature type="domain" description="Phage terminase large subunit N-terminal" evidence="2">
    <location>
        <begin position="37"/>
        <end position="218"/>
    </location>
</feature>
<dbReference type="NCBIfam" id="TIGR01547">
    <property type="entry name" value="phage_term_2"/>
    <property type="match status" value="1"/>
</dbReference>
<protein>
    <submittedName>
        <fullName evidence="3">Terminase large subunit</fullName>
    </submittedName>
</protein>
<reference evidence="3 4" key="1">
    <citation type="journal article" date="2020" name="Sci. Rep.">
        <title>A novel vibriophage exhibits inhibitory activity against host protein synthesis machinery.</title>
        <authorList>
            <person name="Thammatinna K."/>
            <person name="Egan M.E."/>
            <person name="Htoo H.H."/>
            <person name="Khanna K."/>
            <person name="Sugie J."/>
            <person name="Nideffer J.F."/>
            <person name="Villa E."/>
            <person name="Tassanakajon A."/>
            <person name="Pogliano J."/>
            <person name="Nonejuie P."/>
            <person name="Chaikeeratisak V."/>
        </authorList>
    </citation>
    <scope>NUCLEOTIDE SEQUENCE [LARGE SCALE GENOMIC DNA]</scope>
</reference>
<organism evidence="3 4">
    <name type="scientific">Vibrio phage Seahorse</name>
    <dbReference type="NCBI Taxonomy" id="2662136"/>
    <lineage>
        <taxon>Viruses</taxon>
        <taxon>Duplodnaviria</taxon>
        <taxon>Heunggongvirae</taxon>
        <taxon>Uroviricota</taxon>
        <taxon>Caudoviricetes</taxon>
        <taxon>Seahorsevirus</taxon>
        <taxon>Seahorsevirus seahorse</taxon>
    </lineage>
</organism>
<evidence type="ECO:0000313" key="3">
    <source>
        <dbReference type="EMBL" id="QGF21012.1"/>
    </source>
</evidence>
<dbReference type="KEGG" id="vg:77925255"/>
<dbReference type="EMBL" id="MN512538">
    <property type="protein sequence ID" value="QGF21012.1"/>
    <property type="molecule type" value="Genomic_DNA"/>
</dbReference>
<dbReference type="PANTHER" id="PTHR39184:SF1">
    <property type="entry name" value="PBSX PHAGE TERMINASE LARGE SUBUNIT"/>
    <property type="match status" value="1"/>
</dbReference>
<evidence type="ECO:0000256" key="1">
    <source>
        <dbReference type="SAM" id="MobiDB-lite"/>
    </source>
</evidence>
<dbReference type="GeneID" id="77925255"/>
<evidence type="ECO:0000259" key="2">
    <source>
        <dbReference type="Pfam" id="PF04466"/>
    </source>
</evidence>
<sequence>MMSDLAFYPQKTFAPAYYTDPNEILKRRTIFREEYVYFVDYGGRGGGKTQDKVEAVVVEASLRRVRVLVGRELQNSIEESVKAEIEEKIAELGLGWFFKITEKQIVGLNGSKFIFKGIKNNINNIKSIANVDIVLLEEAENISKKSWEKLLPSIRPKSGRPIVIVIFNPADELDDTYQRWIVNTPDRTLLTNCNYYDNKYFPEHLEAQRQHAEKTLPKRDYDHIWLGKPVGPGGNVIVDKDWVEAARFASNHPEWQKVGKKVVGYDPAGQGRDYHAVTYIDGNQLEEIDEWPLSPDLRVATRRSLAMARKHGAELYRYDECGGFGDGVSVFVDDNVTGKDKDEEGNNIPSIEVEVLPFNAGDAPINADKEIEGTEKTWGETYTNAKAQAHAVFAQLLYNTYRFIVLGERDIKPEDMLSINLEDDGEFNKLRKELTTPLWVKSEVNSKKKVESKKDMEKRTGQPSPNIADSAIMGKAPVEKKSVAMGMMIPKRLR</sequence>
<dbReference type="InterPro" id="IPR027417">
    <property type="entry name" value="P-loop_NTPase"/>
</dbReference>
<keyword evidence="4" id="KW-1185">Reference proteome</keyword>
<dbReference type="RefSeq" id="YP_010649695.1">
    <property type="nucleotide sequence ID" value="NC_070772.1"/>
</dbReference>
<dbReference type="PANTHER" id="PTHR39184">
    <property type="match status" value="1"/>
</dbReference>
<dbReference type="Gene3D" id="3.40.50.300">
    <property type="entry name" value="P-loop containing nucleotide triphosphate hydrolases"/>
    <property type="match status" value="1"/>
</dbReference>
<dbReference type="Pfam" id="PF04466">
    <property type="entry name" value="Terminase_3"/>
    <property type="match status" value="1"/>
</dbReference>
<dbReference type="Proteomes" id="UP000500903">
    <property type="component" value="Segment"/>
</dbReference>
<dbReference type="Gene3D" id="3.30.420.240">
    <property type="match status" value="1"/>
</dbReference>
<proteinExistence type="predicted"/>
<evidence type="ECO:0000313" key="4">
    <source>
        <dbReference type="Proteomes" id="UP000500903"/>
    </source>
</evidence>
<name>A0A6B7SED2_9CAUD</name>
<dbReference type="InterPro" id="IPR052380">
    <property type="entry name" value="Viral_DNA_packaging_terminase"/>
</dbReference>